<reference evidence="2 3" key="2">
    <citation type="submission" date="2009-01" db="EMBL/GenBank/DDBJ databases">
        <title>Draft genome sequence of Bacteroides cellulosilyticus (DSM 14838).</title>
        <authorList>
            <person name="Sudarsanam P."/>
            <person name="Ley R."/>
            <person name="Guruge J."/>
            <person name="Turnbaugh P.J."/>
            <person name="Mahowald M."/>
            <person name="Liep D."/>
            <person name="Gordon J."/>
        </authorList>
    </citation>
    <scope>NUCLEOTIDE SEQUENCE [LARGE SCALE GENOMIC DNA]</scope>
    <source>
        <strain evidence="2 3">DSM 14838</strain>
    </source>
</reference>
<proteinExistence type="predicted"/>
<evidence type="ECO:0000313" key="3">
    <source>
        <dbReference type="Proteomes" id="UP000003711"/>
    </source>
</evidence>
<dbReference type="EMBL" id="ACCH01000002">
    <property type="protein sequence ID" value="EEF92336.1"/>
    <property type="molecule type" value="Genomic_DNA"/>
</dbReference>
<keyword evidence="1" id="KW-0812">Transmembrane</keyword>
<reference evidence="2 3" key="1">
    <citation type="submission" date="2008-12" db="EMBL/GenBank/DDBJ databases">
        <authorList>
            <person name="Fulton L."/>
            <person name="Clifton S."/>
            <person name="Fulton B."/>
            <person name="Xu J."/>
            <person name="Minx P."/>
            <person name="Pepin K.H."/>
            <person name="Johnson M."/>
            <person name="Bhonagiri V."/>
            <person name="Nash W.E."/>
            <person name="Mardis E.R."/>
            <person name="Wilson R.K."/>
        </authorList>
    </citation>
    <scope>NUCLEOTIDE SEQUENCE [LARGE SCALE GENOMIC DNA]</scope>
    <source>
        <strain evidence="2 3">DSM 14838</strain>
    </source>
</reference>
<dbReference type="Proteomes" id="UP000003711">
    <property type="component" value="Unassembled WGS sequence"/>
</dbReference>
<name>E2N700_9BACE</name>
<gene>
    <name evidence="2" type="ORF">BACCELL_00042</name>
</gene>
<comment type="caution">
    <text evidence="2">The sequence shown here is derived from an EMBL/GenBank/DDBJ whole genome shotgun (WGS) entry which is preliminary data.</text>
</comment>
<protein>
    <submittedName>
        <fullName evidence="2">Uncharacterized protein</fullName>
    </submittedName>
</protein>
<dbReference type="RefSeq" id="WP_007209441.1">
    <property type="nucleotide sequence ID" value="NZ_EQ973486.1"/>
</dbReference>
<dbReference type="HOGENOM" id="CLU_2505929_0_0_10"/>
<feature type="transmembrane region" description="Helical" evidence="1">
    <location>
        <begin position="25"/>
        <end position="43"/>
    </location>
</feature>
<dbReference type="AlphaFoldDB" id="E2N700"/>
<feature type="transmembrane region" description="Helical" evidence="1">
    <location>
        <begin position="49"/>
        <end position="77"/>
    </location>
</feature>
<sequence length="85" mass="9124">MNTLKPNFATKEDNGVNLLRKSSKIFLIVSQIAGIIGAFAGIMDFDSLGIPVIAIAILIFVAGYLVRGFALCIATIAENSEKHKE</sequence>
<accession>E2N700</accession>
<organism evidence="2 3">
    <name type="scientific">Bacteroides cellulosilyticus DSM 14838</name>
    <dbReference type="NCBI Taxonomy" id="537012"/>
    <lineage>
        <taxon>Bacteria</taxon>
        <taxon>Pseudomonadati</taxon>
        <taxon>Bacteroidota</taxon>
        <taxon>Bacteroidia</taxon>
        <taxon>Bacteroidales</taxon>
        <taxon>Bacteroidaceae</taxon>
        <taxon>Bacteroides</taxon>
    </lineage>
</organism>
<keyword evidence="1" id="KW-0472">Membrane</keyword>
<keyword evidence="1" id="KW-1133">Transmembrane helix</keyword>
<evidence type="ECO:0000256" key="1">
    <source>
        <dbReference type="SAM" id="Phobius"/>
    </source>
</evidence>
<evidence type="ECO:0000313" key="2">
    <source>
        <dbReference type="EMBL" id="EEF92336.1"/>
    </source>
</evidence>